<dbReference type="RefSeq" id="WP_080462871.1">
    <property type="nucleotide sequence ID" value="NZ_BMNJ01000001.1"/>
</dbReference>
<keyword evidence="1" id="KW-1133">Transmembrane helix</keyword>
<reference evidence="2" key="1">
    <citation type="journal article" date="2014" name="Int. J. Syst. Evol. Microbiol.">
        <title>Complete genome sequence of Corynebacterium casei LMG S-19264T (=DSM 44701T), isolated from a smear-ripened cheese.</title>
        <authorList>
            <consortium name="US DOE Joint Genome Institute (JGI-PGF)"/>
            <person name="Walter F."/>
            <person name="Albersmeier A."/>
            <person name="Kalinowski J."/>
            <person name="Ruckert C."/>
        </authorList>
    </citation>
    <scope>NUCLEOTIDE SEQUENCE</scope>
    <source>
        <strain evidence="2">CGMCC 4.7372</strain>
    </source>
</reference>
<accession>A0A8H9H9G3</accession>
<evidence type="ECO:0000313" key="2">
    <source>
        <dbReference type="EMBL" id="GGO94675.1"/>
    </source>
</evidence>
<evidence type="ECO:0008006" key="4">
    <source>
        <dbReference type="Google" id="ProtNLM"/>
    </source>
</evidence>
<feature type="transmembrane region" description="Helical" evidence="1">
    <location>
        <begin position="77"/>
        <end position="98"/>
    </location>
</feature>
<evidence type="ECO:0000256" key="1">
    <source>
        <dbReference type="SAM" id="Phobius"/>
    </source>
</evidence>
<keyword evidence="3" id="KW-1185">Reference proteome</keyword>
<dbReference type="AlphaFoldDB" id="A0A8H9H9G3"/>
<dbReference type="OrthoDB" id="3406108at2"/>
<dbReference type="InterPro" id="IPR009339">
    <property type="entry name" value="DUF998"/>
</dbReference>
<comment type="caution">
    <text evidence="2">The sequence shown here is derived from an EMBL/GenBank/DDBJ whole genome shotgun (WGS) entry which is preliminary data.</text>
</comment>
<feature type="transmembrane region" description="Helical" evidence="1">
    <location>
        <begin position="45"/>
        <end position="65"/>
    </location>
</feature>
<proteinExistence type="predicted"/>
<dbReference type="EMBL" id="BMNJ01000001">
    <property type="protein sequence ID" value="GGO94675.1"/>
    <property type="molecule type" value="Genomic_DNA"/>
</dbReference>
<reference evidence="2" key="2">
    <citation type="submission" date="2020-09" db="EMBL/GenBank/DDBJ databases">
        <authorList>
            <person name="Sun Q."/>
            <person name="Zhou Y."/>
        </authorList>
    </citation>
    <scope>NUCLEOTIDE SEQUENCE</scope>
    <source>
        <strain evidence="2">CGMCC 4.7372</strain>
    </source>
</reference>
<dbReference type="Proteomes" id="UP000614239">
    <property type="component" value="Unassembled WGS sequence"/>
</dbReference>
<organism evidence="2 3">
    <name type="scientific">Actinomyces gaoshouyii</name>
    <dbReference type="NCBI Taxonomy" id="1960083"/>
    <lineage>
        <taxon>Bacteria</taxon>
        <taxon>Bacillati</taxon>
        <taxon>Actinomycetota</taxon>
        <taxon>Actinomycetes</taxon>
        <taxon>Actinomycetales</taxon>
        <taxon>Actinomycetaceae</taxon>
        <taxon>Actinomyces</taxon>
    </lineage>
</organism>
<protein>
    <recommendedName>
        <fullName evidence="4">DUF998 domain-containing protein</fullName>
    </recommendedName>
</protein>
<keyword evidence="1" id="KW-0812">Transmembrane</keyword>
<feature type="transmembrane region" description="Helical" evidence="1">
    <location>
        <begin position="123"/>
        <end position="144"/>
    </location>
</feature>
<evidence type="ECO:0000313" key="3">
    <source>
        <dbReference type="Proteomes" id="UP000614239"/>
    </source>
</evidence>
<keyword evidence="1" id="KW-0472">Membrane</keyword>
<feature type="transmembrane region" description="Helical" evidence="1">
    <location>
        <begin position="156"/>
        <end position="177"/>
    </location>
</feature>
<sequence>MSGRILAILAVVLYNTWLAWPLNGSPDALLGYVSELAAADQPFHDFFRAADIAAAAVFAAIALLGRRGWAGWIGARWSQRLCLALLGVAVGTALDAIFNLPCAESRDQACAAVPSMGRRLHEAASVFTSTAQVAMIVIVALALAACRGWNRRVRQVVWLAAVVTVLLLISVAAPYVLPGAQGPVQIVQILLCSLWIAHLAWRLPREQHD</sequence>
<name>A0A8H9H9G3_9ACTO</name>
<gene>
    <name evidence="2" type="ORF">GCM10011612_00660</name>
</gene>
<feature type="transmembrane region" description="Helical" evidence="1">
    <location>
        <begin position="183"/>
        <end position="201"/>
    </location>
</feature>
<dbReference type="Pfam" id="PF06197">
    <property type="entry name" value="DUF998"/>
    <property type="match status" value="1"/>
</dbReference>